<dbReference type="Gene3D" id="3.60.130.30">
    <property type="match status" value="1"/>
</dbReference>
<accession>A0AAD7JRV6</accession>
<evidence type="ECO:0000256" key="1">
    <source>
        <dbReference type="SAM" id="MobiDB-lite"/>
    </source>
</evidence>
<feature type="compositionally biased region" description="Polar residues" evidence="1">
    <location>
        <begin position="212"/>
        <end position="225"/>
    </location>
</feature>
<dbReference type="EMBL" id="JARJLG010000026">
    <property type="protein sequence ID" value="KAJ7769155.1"/>
    <property type="molecule type" value="Genomic_DNA"/>
</dbReference>
<dbReference type="AlphaFoldDB" id="A0AAD7JRV6"/>
<gene>
    <name evidence="2" type="ORF">DFH07DRAFT_769055</name>
</gene>
<proteinExistence type="predicted"/>
<feature type="region of interest" description="Disordered" evidence="1">
    <location>
        <begin position="195"/>
        <end position="248"/>
    </location>
</feature>
<name>A0AAD7JRV6_9AGAR</name>
<sequence>MSASTPLEFSLAPETAFSLLDEISKLRSLLGSSSGLGSSPELPGLLNLEQELRLRYLPVLPHPGPQQSPSESDAPLGLLSNSEEEDSLREPQYRRIFSAPSAPQRVNSRSPSPTSLDHLLLPSFLPPSLSHLTSTSPAPSSVLGKCITVTHPEPSPGDESPAKKAFTGIKWKIPVLRPSDAVGWDIAQGSLHDLDSDSEYLSSGPEGEDEYSSTPSEEVQLPSTPTKRDKTKRAKGTRPDRRNATSIRVGSDADIGYIGRRAAVGTVNTLQTYNGYRHDGTGPDVTLAAGVLLTQLLAIFTNGYAGNLQSLIVHLQNPTQGLEPLSGRTDMKSLVKDLISLETNAQVNDLLYMCKLIQLVLNVDQLRRDWREDGGARTLGVAAVAEEHGFKVRTFQHWHTWGSRLLHLCCAGLRTTLTENYHDAVKDINSLADAIREVSEGKWRPLVLRLIAGIHYLQGTPIPLLEDYQFVRGSNTFTFNDVKKGDEVLHLFKLPARAPDWNTHTSRPWAPLPSSAVTRKPADVVVIKTALKLERTSALPFKKGQEKAWTEKERGYADEAVIIDLHKSGKCPPEDSTGLRVVTLMTMPEDMTERLDQGFDGIDAVLPNEFSWEDSRREKYSYTSIAYTWYYRMGEKGKGPPTEVHPNKLHRGVKVNHHQRIPYSTVDTVQKAMEFETISQIFSEAFDFQRVNLQHTNPEALHDQFRVVTDAHKDGLDSEWCLIIFVKRGEGGLLVLRELGLKINGKTGNMLHFTSRWVTHFNTHFKGKRCSLVLHTDREGGPWVETSGGWAGHVARHITTYVRNE</sequence>
<keyword evidence="3" id="KW-1185">Reference proteome</keyword>
<evidence type="ECO:0000313" key="2">
    <source>
        <dbReference type="EMBL" id="KAJ7769155.1"/>
    </source>
</evidence>
<feature type="region of interest" description="Disordered" evidence="1">
    <location>
        <begin position="58"/>
        <end position="114"/>
    </location>
</feature>
<feature type="compositionally biased region" description="Polar residues" evidence="1">
    <location>
        <begin position="104"/>
        <end position="113"/>
    </location>
</feature>
<comment type="caution">
    <text evidence="2">The sequence shown here is derived from an EMBL/GenBank/DDBJ whole genome shotgun (WGS) entry which is preliminary data.</text>
</comment>
<reference evidence="2" key="1">
    <citation type="submission" date="2023-03" db="EMBL/GenBank/DDBJ databases">
        <title>Massive genome expansion in bonnet fungi (Mycena s.s.) driven by repeated elements and novel gene families across ecological guilds.</title>
        <authorList>
            <consortium name="Lawrence Berkeley National Laboratory"/>
            <person name="Harder C.B."/>
            <person name="Miyauchi S."/>
            <person name="Viragh M."/>
            <person name="Kuo A."/>
            <person name="Thoen E."/>
            <person name="Andreopoulos B."/>
            <person name="Lu D."/>
            <person name="Skrede I."/>
            <person name="Drula E."/>
            <person name="Henrissat B."/>
            <person name="Morin E."/>
            <person name="Kohler A."/>
            <person name="Barry K."/>
            <person name="LaButti K."/>
            <person name="Morin E."/>
            <person name="Salamov A."/>
            <person name="Lipzen A."/>
            <person name="Mereny Z."/>
            <person name="Hegedus B."/>
            <person name="Baldrian P."/>
            <person name="Stursova M."/>
            <person name="Weitz H."/>
            <person name="Taylor A."/>
            <person name="Grigoriev I.V."/>
            <person name="Nagy L.G."/>
            <person name="Martin F."/>
            <person name="Kauserud H."/>
        </authorList>
    </citation>
    <scope>NUCLEOTIDE SEQUENCE</scope>
    <source>
        <strain evidence="2">CBHHK188m</strain>
    </source>
</reference>
<dbReference type="Proteomes" id="UP001215280">
    <property type="component" value="Unassembled WGS sequence"/>
</dbReference>
<protein>
    <submittedName>
        <fullName evidence="2">Uncharacterized protein</fullName>
    </submittedName>
</protein>
<evidence type="ECO:0000313" key="3">
    <source>
        <dbReference type="Proteomes" id="UP001215280"/>
    </source>
</evidence>
<organism evidence="2 3">
    <name type="scientific">Mycena maculata</name>
    <dbReference type="NCBI Taxonomy" id="230809"/>
    <lineage>
        <taxon>Eukaryota</taxon>
        <taxon>Fungi</taxon>
        <taxon>Dikarya</taxon>
        <taxon>Basidiomycota</taxon>
        <taxon>Agaricomycotina</taxon>
        <taxon>Agaricomycetes</taxon>
        <taxon>Agaricomycetidae</taxon>
        <taxon>Agaricales</taxon>
        <taxon>Marasmiineae</taxon>
        <taxon>Mycenaceae</taxon>
        <taxon>Mycena</taxon>
    </lineage>
</organism>